<dbReference type="PROSITE" id="PS51157">
    <property type="entry name" value="ZF_UBR"/>
    <property type="match status" value="1"/>
</dbReference>
<feature type="region of interest" description="Disordered" evidence="11">
    <location>
        <begin position="144"/>
        <end position="171"/>
    </location>
</feature>
<proteinExistence type="inferred from homology"/>
<keyword evidence="6 10" id="KW-0833">Ubl conjugation pathway</keyword>
<dbReference type="STRING" id="1109443.G4TB96"/>
<dbReference type="GO" id="GO:0008270">
    <property type="term" value="F:zinc ion binding"/>
    <property type="evidence" value="ECO:0007669"/>
    <property type="project" value="UniProtKB-UniRule"/>
</dbReference>
<dbReference type="CDD" id="cd19673">
    <property type="entry name" value="UBR-box_UBR3"/>
    <property type="match status" value="1"/>
</dbReference>
<dbReference type="GO" id="GO:0016567">
    <property type="term" value="P:protein ubiquitination"/>
    <property type="evidence" value="ECO:0007669"/>
    <property type="project" value="UniProtKB-UniRule"/>
</dbReference>
<comment type="pathway">
    <text evidence="2 10">Protein modification; protein ubiquitination.</text>
</comment>
<dbReference type="Pfam" id="PF02617">
    <property type="entry name" value="ClpS"/>
    <property type="match status" value="1"/>
</dbReference>
<keyword evidence="14" id="KW-1185">Reference proteome</keyword>
<feature type="zinc finger region" description="UBR-type" evidence="9">
    <location>
        <begin position="84"/>
        <end position="150"/>
    </location>
</feature>
<comment type="caution">
    <text evidence="13">The sequence shown here is derived from an EMBL/GenBank/DDBJ whole genome shotgun (WGS) entry which is preliminary data.</text>
</comment>
<dbReference type="Pfam" id="PF22960">
    <property type="entry name" value="WHD_UBR1"/>
    <property type="match status" value="1"/>
</dbReference>
<dbReference type="SUPFAM" id="SSF54736">
    <property type="entry name" value="ClpS-like"/>
    <property type="match status" value="1"/>
</dbReference>
<dbReference type="UniPathway" id="UPA00143"/>
<dbReference type="Gene3D" id="2.10.110.30">
    <property type="match status" value="1"/>
</dbReference>
<keyword evidence="4 10" id="KW-0479">Metal-binding</keyword>
<evidence type="ECO:0000256" key="3">
    <source>
        <dbReference type="ARBA" id="ARBA00022679"/>
    </source>
</evidence>
<dbReference type="Gene3D" id="3.30.1390.10">
    <property type="match status" value="1"/>
</dbReference>
<keyword evidence="7 10" id="KW-0862">Zinc</keyword>
<keyword evidence="5 10" id="KW-0863">Zinc-finger</keyword>
<evidence type="ECO:0000256" key="8">
    <source>
        <dbReference type="ARBA" id="ARBA00046341"/>
    </source>
</evidence>
<sequence length="1748" mass="196526">MPAMAYSTHRLVQVFSKSSIRPSGGITTHSFWLETSCSLREVSCPRLRLDHRTSPQTMAYLERVSTYLRKESAASDASQLHGSSSCTLLTLSVRDCAMDDSCIMCARCFYSTEHAGHVVTFCISQQPGGSCDCGDPEVWRHPINCPHHQNGASTSDSTTKSSDKRAPVPISPNLRDSMARVIGCALDFLLDVLDYSPEDTTLPSSYEALMDQSSADPLQKEYWAIVLWNDEKHSYDEAVAHLQHMTGCNLQQATAVVLRTDDEGRDVIEVAGDAKRLLETAHKISTVDLTVTMRRAFDIFREHMAAVIIEWLLDLLQCHVGGDKHILRELVAAELFSSRRPDSSFLYSEVSKQYPEAHEGGRIEWLFIYHPRLWKRPRLNLKQIYITILTMSQENRLSVAIHYAKMFHRIIDSYLLVDREAETSIKFFALDLFTVPSVAAHLVKECGVLSRLLSVIAGFFTNQISNKRIVFPPDPNHPMDVEAYPFRSKRYMPIFSDIRYICNNHSVQGIISSGTNATSEFAAVCAMFMGIQPNKRARGNHVEYESDSWINVFNVTLSLSRVVKAFGEAFTCASPSALLACIEVVMTQIQRACSMEETRLDPNFYSAPTFHTVSFQGANYRTIEFDVLSGWVSFHNAPHWLLAELLKQASLLESRQTGATHQTVLQSAIAEKFDDATILQIIEFPLRVLALIAQVRAGLWVRNGFPIRGQLVHYRDFMLRELCYDQDLFLLQTAMILIDPNLVLVSMLDRFQLLDWMSGNQAHPECEPTHLAGLVEELLFTLIFCTGDPSNALQLPLEAICKREIVHALAPGPISFTDLCKRVPERLIEEASFEHVLQNVSVFRKAESILDTGSYELKEEFYEEVDPFFYHYTRARREEVEGVLKSKMAKNGSKDLVILPKPYKIPAGPYANLETVLESPVLLQIIFYTIHNFVYGAPLTEGSVSTDAIIDQALHLATLALIQLGPRFTTIARQTRFSDTSLVEMLCEIETRDSSKASRPRIQWCLDCMTEHDPSVREFRQLPEAKPVSDASMEAKKKAAKARQDAIMKQFADAQKMFMETFDEDEEEETSANQPQSEVEEALEPCILCQEKMDSSRPFGTIAAIHPSRLVRYSPPPGTPQWSDVLRSPESLDKELPVVEGDAKADRLTAFPSRYLRFGTYSSTCGHMVHHHCFSDYMEAIRSRHRVQPQRHQPECLERGEFVCPLCKSLGNCLLPVNKATTKPTTRIPPFAEWLRSLGIELLRSTPDRQLERHQFPSGTGEFMFWAAEDTAWPTDPSALGSGDEIASTVRAATAMISRQSAPLRTRPEPMAGERGAGLYIPDGLGAYTLAALEVAYRGVGATGTTRFLQKLPDTAGQCIRGIVGTLNRLAVVQFRSRPTSTFDSMRLAIAKRLLPEWTREEQYRHPFLLRDPCSVLFECAAVAPDFIPNIVCALYYASLLRALFALIQHLLTSSSSHTPSLKSTRHTSFLGSVAVLLKSAARHSPILDRTADRILDTIGEARLEQLLYAHTLPTLRSLLIFAHAVCPWAINPVDESEMCEYERILRALSIPFPSDLHNHESIQVLLAGWCTHYGQLYTIAASECLIRLEYPNVYHLAQLPTILDYMWQGNDALLTCARCNTMPADPAICLICGALCCHQSYCCRGSDWSQRGECNMHTRECSGPIGIYFLLKRCVVLYLYGDSGSFAPPPYVDSHGEIDIGLRRGRRQYLHPVRMEEIRKTWLLNGVPSAVSRRIEVQTDAGGWESL</sequence>
<dbReference type="InterPro" id="IPR039164">
    <property type="entry name" value="UBR1-like"/>
</dbReference>
<dbReference type="GO" id="GO:0005737">
    <property type="term" value="C:cytoplasm"/>
    <property type="evidence" value="ECO:0007669"/>
    <property type="project" value="TreeGrafter"/>
</dbReference>
<dbReference type="GO" id="GO:0071596">
    <property type="term" value="P:ubiquitin-dependent protein catabolic process via the N-end rule pathway"/>
    <property type="evidence" value="ECO:0007669"/>
    <property type="project" value="UniProtKB-UniRule"/>
</dbReference>
<name>G4TB96_SERID</name>
<evidence type="ECO:0000256" key="1">
    <source>
        <dbReference type="ARBA" id="ARBA00000900"/>
    </source>
</evidence>
<dbReference type="InParanoid" id="G4TB96"/>
<evidence type="ECO:0000256" key="10">
    <source>
        <dbReference type="RuleBase" id="RU366018"/>
    </source>
</evidence>
<dbReference type="GO" id="GO:0061630">
    <property type="term" value="F:ubiquitin protein ligase activity"/>
    <property type="evidence" value="ECO:0007669"/>
    <property type="project" value="UniProtKB-UniRule"/>
</dbReference>
<keyword evidence="13" id="KW-0436">Ligase</keyword>
<evidence type="ECO:0000256" key="2">
    <source>
        <dbReference type="ARBA" id="ARBA00004906"/>
    </source>
</evidence>
<evidence type="ECO:0000313" key="14">
    <source>
        <dbReference type="Proteomes" id="UP000007148"/>
    </source>
</evidence>
<dbReference type="GO" id="GO:0016874">
    <property type="term" value="F:ligase activity"/>
    <property type="evidence" value="ECO:0007669"/>
    <property type="project" value="UniProtKB-KW"/>
</dbReference>
<dbReference type="PANTHER" id="PTHR21497:SF24">
    <property type="entry name" value="E3 UBIQUITIN-PROTEIN LIGASE UBR1"/>
    <property type="match status" value="1"/>
</dbReference>
<accession>G4TB96</accession>
<dbReference type="InterPro" id="IPR044046">
    <property type="entry name" value="E3_ligase_UBR-like_C"/>
</dbReference>
<comment type="function">
    <text evidence="10">Ubiquitin ligase protein which is a component of the N-end rule pathway. Recognizes and binds to proteins bearing specific N-terminal residues that are destabilizing according to the N-end rule, leading to their ubiquitination and subsequent degradation.</text>
</comment>
<dbReference type="HOGENOM" id="CLU_000684_0_0_1"/>
<dbReference type="InterPro" id="IPR036390">
    <property type="entry name" value="WH_DNA-bd_sf"/>
</dbReference>
<reference evidence="13 14" key="1">
    <citation type="journal article" date="2011" name="PLoS Pathog.">
        <title>Endophytic Life Strategies Decoded by Genome and Transcriptome Analyses of the Mutualistic Root Symbiont Piriformospora indica.</title>
        <authorList>
            <person name="Zuccaro A."/>
            <person name="Lahrmann U."/>
            <person name="Guldener U."/>
            <person name="Langen G."/>
            <person name="Pfiffi S."/>
            <person name="Biedenkopf D."/>
            <person name="Wong P."/>
            <person name="Samans B."/>
            <person name="Grimm C."/>
            <person name="Basiewicz M."/>
            <person name="Murat C."/>
            <person name="Martin F."/>
            <person name="Kogel K.H."/>
        </authorList>
    </citation>
    <scope>NUCLEOTIDE SEQUENCE [LARGE SCALE GENOMIC DNA]</scope>
    <source>
        <strain evidence="13 14">DSM 11827</strain>
    </source>
</reference>
<dbReference type="Proteomes" id="UP000007148">
    <property type="component" value="Unassembled WGS sequence"/>
</dbReference>
<feature type="domain" description="UBR-type" evidence="12">
    <location>
        <begin position="84"/>
        <end position="150"/>
    </location>
</feature>
<dbReference type="Pfam" id="PF18995">
    <property type="entry name" value="PRT6_C"/>
    <property type="match status" value="1"/>
</dbReference>
<dbReference type="EMBL" id="CAFZ01000036">
    <property type="protein sequence ID" value="CCA68594.1"/>
    <property type="molecule type" value="Genomic_DNA"/>
</dbReference>
<dbReference type="InterPro" id="IPR042065">
    <property type="entry name" value="E3_ELL-like"/>
</dbReference>
<comment type="similarity">
    <text evidence="8 10">Belongs to the E3 ubiquitin-protein ligase UBR1-like family.</text>
</comment>
<dbReference type="EC" id="2.3.2.27" evidence="10"/>
<dbReference type="FunCoup" id="G4TB96">
    <property type="interactions" value="324"/>
</dbReference>
<gene>
    <name evidence="13" type="ORF">PIIN_02459</name>
</gene>
<evidence type="ECO:0000259" key="12">
    <source>
        <dbReference type="PROSITE" id="PS51157"/>
    </source>
</evidence>
<protein>
    <recommendedName>
        <fullName evidence="10">E3 ubiquitin-protein ligase</fullName>
        <ecNumber evidence="10">2.3.2.27</ecNumber>
    </recommendedName>
</protein>
<dbReference type="PANTHER" id="PTHR21497">
    <property type="entry name" value="UBIQUITIN LIGASE E3 ALPHA-RELATED"/>
    <property type="match status" value="1"/>
</dbReference>
<dbReference type="InterPro" id="IPR003769">
    <property type="entry name" value="ClpS_core"/>
</dbReference>
<keyword evidence="3 10" id="KW-0808">Transferase</keyword>
<dbReference type="GO" id="GO:0000151">
    <property type="term" value="C:ubiquitin ligase complex"/>
    <property type="evidence" value="ECO:0007669"/>
    <property type="project" value="TreeGrafter"/>
</dbReference>
<evidence type="ECO:0000256" key="6">
    <source>
        <dbReference type="ARBA" id="ARBA00022786"/>
    </source>
</evidence>
<evidence type="ECO:0000256" key="9">
    <source>
        <dbReference type="PROSITE-ProRule" id="PRU00508"/>
    </source>
</evidence>
<organism evidence="13 14">
    <name type="scientific">Serendipita indica (strain DSM 11827)</name>
    <name type="common">Root endophyte fungus</name>
    <name type="synonym">Piriformospora indica</name>
    <dbReference type="NCBI Taxonomy" id="1109443"/>
    <lineage>
        <taxon>Eukaryota</taxon>
        <taxon>Fungi</taxon>
        <taxon>Dikarya</taxon>
        <taxon>Basidiomycota</taxon>
        <taxon>Agaricomycotina</taxon>
        <taxon>Agaricomycetes</taxon>
        <taxon>Sebacinales</taxon>
        <taxon>Serendipitaceae</taxon>
        <taxon>Serendipita</taxon>
    </lineage>
</organism>
<comment type="catalytic activity">
    <reaction evidence="1 10">
        <text>S-ubiquitinyl-[E2 ubiquitin-conjugating enzyme]-L-cysteine + [acceptor protein]-L-lysine = [E2 ubiquitin-conjugating enzyme]-L-cysteine + N(6)-ubiquitinyl-[acceptor protein]-L-lysine.</text>
        <dbReference type="EC" id="2.3.2.27"/>
    </reaction>
</comment>
<evidence type="ECO:0000256" key="7">
    <source>
        <dbReference type="ARBA" id="ARBA00022833"/>
    </source>
</evidence>
<dbReference type="InterPro" id="IPR003126">
    <property type="entry name" value="Znf_UBR"/>
</dbReference>
<dbReference type="SMART" id="SM00396">
    <property type="entry name" value="ZnF_UBR1"/>
    <property type="match status" value="1"/>
</dbReference>
<dbReference type="Pfam" id="PF02207">
    <property type="entry name" value="zf-UBR"/>
    <property type="match status" value="1"/>
</dbReference>
<dbReference type="SUPFAM" id="SSF46785">
    <property type="entry name" value="Winged helix' DNA-binding domain"/>
    <property type="match status" value="1"/>
</dbReference>
<evidence type="ECO:0000256" key="5">
    <source>
        <dbReference type="ARBA" id="ARBA00022771"/>
    </source>
</evidence>
<evidence type="ECO:0000256" key="11">
    <source>
        <dbReference type="SAM" id="MobiDB-lite"/>
    </source>
</evidence>
<dbReference type="Gene3D" id="1.10.10.2670">
    <property type="entry name" value="E3 ubiquitin-protein ligase"/>
    <property type="match status" value="1"/>
</dbReference>
<dbReference type="InterPro" id="IPR014719">
    <property type="entry name" value="Ribosomal_bL12_C/ClpS-like"/>
</dbReference>
<evidence type="ECO:0000313" key="13">
    <source>
        <dbReference type="EMBL" id="CCA68594.1"/>
    </source>
</evidence>
<dbReference type="eggNOG" id="KOG1140">
    <property type="taxonomic scope" value="Eukaryota"/>
</dbReference>
<dbReference type="OMA" id="GEASYMC"/>
<dbReference type="CDD" id="cd16482">
    <property type="entry name" value="RING-H2_UBR1-like"/>
    <property type="match status" value="1"/>
</dbReference>
<evidence type="ECO:0000256" key="4">
    <source>
        <dbReference type="ARBA" id="ARBA00022723"/>
    </source>
</evidence>
<dbReference type="OrthoDB" id="26387at2759"/>
<dbReference type="InterPro" id="IPR055194">
    <property type="entry name" value="UBR1-like_WH"/>
</dbReference>